<keyword evidence="2" id="KW-0805">Transcription regulation</keyword>
<dbReference type="GO" id="GO:0000981">
    <property type="term" value="F:DNA-binding transcription factor activity, RNA polymerase II-specific"/>
    <property type="evidence" value="ECO:0007669"/>
    <property type="project" value="InterPro"/>
</dbReference>
<feature type="region of interest" description="Disordered" evidence="5">
    <location>
        <begin position="703"/>
        <end position="725"/>
    </location>
</feature>
<dbReference type="PANTHER" id="PTHR47840">
    <property type="entry name" value="ZN(II)2CYS6 TRANSCRIPTION FACTOR (EUROFUNG)-RELATED"/>
    <property type="match status" value="1"/>
</dbReference>
<sequence>MDPDEYEDLEPETKRRRLRKGTRSCWECKRRKVRCTFASATDATCITCRRRSVKCISQELPEEPTREEDSVGRIVRSDGARIHHSTPAFRTPNSQTPISARAAPSDAGKYEKISHLLLAAFPSQEDMYILLKAGNGSSMFCHNVNVKSGSQLDREAIEDDAKLAEIPIPSTHPVLLARQMLLISSLLLHFAPNEHIHGLSEHHRIVMERLSDTAINQVTTNEALLGTMESLECILLEGFFHLNCGNIRRAWLALRRAMGAAQLMGIDRPFNSPVKVLDPSTNIDPRFMWFRIVYMDRFLSLMLGLPQGNSDVSMGSDTALANSAPSERLERFHAVISARVLERNQLGLTQRAIAMTKEIDTELLNTAECLPAKFWGPPNFAGLEKDSQEAFSESMRVKDQMFHYTLLNQLHLPFLLCPSDDRKNDYSKITCVNASREILTRFVDFRTFNRITACCRLADFLALVAGMTLILAHLVSRRFKETDNLLAHQRLGDRATVEQALENMEVNSKFNEDMLGVRCADLLQHMLKIEADAAQGQRYSTQKVQWAESYHEDERNVLIINVPYFGTIRIAREGIRSIETLRMSPHSQDLGGPITIGGIGSVHVPNHISTNDFGQPSANVSASLVDDTELDNVSPPSHQRPEQRRTGELQAVSDAVQLPGAVIGDEFMQQQDLYPGVAAGMNDWVFQGVDTAFFDSLMKGTSGQIGDGGGDADWGPTWQGDLSGS</sequence>
<dbReference type="PROSITE" id="PS00463">
    <property type="entry name" value="ZN2_CY6_FUNGAL_1"/>
    <property type="match status" value="1"/>
</dbReference>
<keyword evidence="8" id="KW-1185">Reference proteome</keyword>
<dbReference type="Gene3D" id="4.10.240.10">
    <property type="entry name" value="Zn(2)-C6 fungal-type DNA-binding domain"/>
    <property type="match status" value="1"/>
</dbReference>
<dbReference type="CDD" id="cd00067">
    <property type="entry name" value="GAL4"/>
    <property type="match status" value="1"/>
</dbReference>
<evidence type="ECO:0000313" key="9">
    <source>
        <dbReference type="RefSeq" id="XP_033582477.1"/>
    </source>
</evidence>
<feature type="compositionally biased region" description="Gly residues" evidence="5">
    <location>
        <begin position="703"/>
        <end position="712"/>
    </location>
</feature>
<dbReference type="CDD" id="cd12148">
    <property type="entry name" value="fungal_TF_MHR"/>
    <property type="match status" value="1"/>
</dbReference>
<organism evidence="7">
    <name type="scientific">Mytilinidion resinicola</name>
    <dbReference type="NCBI Taxonomy" id="574789"/>
    <lineage>
        <taxon>Eukaryota</taxon>
        <taxon>Fungi</taxon>
        <taxon>Dikarya</taxon>
        <taxon>Ascomycota</taxon>
        <taxon>Pezizomycotina</taxon>
        <taxon>Dothideomycetes</taxon>
        <taxon>Pleosporomycetidae</taxon>
        <taxon>Mytilinidiales</taxon>
        <taxon>Mytilinidiaceae</taxon>
        <taxon>Mytilinidion</taxon>
    </lineage>
</organism>
<dbReference type="Pfam" id="PF04082">
    <property type="entry name" value="Fungal_trans"/>
    <property type="match status" value="1"/>
</dbReference>
<dbReference type="GeneID" id="54456020"/>
<evidence type="ECO:0000256" key="5">
    <source>
        <dbReference type="SAM" id="MobiDB-lite"/>
    </source>
</evidence>
<dbReference type="AlphaFoldDB" id="A0A6A6Z4C8"/>
<dbReference type="Proteomes" id="UP000504636">
    <property type="component" value="Unplaced"/>
</dbReference>
<dbReference type="GO" id="GO:0008270">
    <property type="term" value="F:zinc ion binding"/>
    <property type="evidence" value="ECO:0007669"/>
    <property type="project" value="InterPro"/>
</dbReference>
<reference evidence="9" key="3">
    <citation type="submission" date="2025-04" db="UniProtKB">
        <authorList>
            <consortium name="RefSeq"/>
        </authorList>
    </citation>
    <scope>IDENTIFICATION</scope>
    <source>
        <strain evidence="9">CBS 304.34</strain>
    </source>
</reference>
<reference evidence="9" key="2">
    <citation type="submission" date="2020-04" db="EMBL/GenBank/DDBJ databases">
        <authorList>
            <consortium name="NCBI Genome Project"/>
        </authorList>
    </citation>
    <scope>NUCLEOTIDE SEQUENCE</scope>
    <source>
        <strain evidence="9">CBS 304.34</strain>
    </source>
</reference>
<dbReference type="EMBL" id="MU003694">
    <property type="protein sequence ID" value="KAF2815513.1"/>
    <property type="molecule type" value="Genomic_DNA"/>
</dbReference>
<name>A0A6A6Z4C8_9PEZI</name>
<dbReference type="Pfam" id="PF00172">
    <property type="entry name" value="Zn_clus"/>
    <property type="match status" value="1"/>
</dbReference>
<feature type="domain" description="Zn(2)-C6 fungal-type" evidence="6">
    <location>
        <begin position="24"/>
        <end position="57"/>
    </location>
</feature>
<evidence type="ECO:0000259" key="6">
    <source>
        <dbReference type="PROSITE" id="PS50048"/>
    </source>
</evidence>
<evidence type="ECO:0000256" key="1">
    <source>
        <dbReference type="ARBA" id="ARBA00022723"/>
    </source>
</evidence>
<dbReference type="GO" id="GO:0003677">
    <property type="term" value="F:DNA binding"/>
    <property type="evidence" value="ECO:0007669"/>
    <property type="project" value="InterPro"/>
</dbReference>
<dbReference type="InterPro" id="IPR001138">
    <property type="entry name" value="Zn2Cys6_DnaBD"/>
</dbReference>
<keyword evidence="4" id="KW-0539">Nucleus</keyword>
<dbReference type="OrthoDB" id="5392779at2759"/>
<gene>
    <name evidence="7 9" type="ORF">BDZ99DRAFT_378845</name>
</gene>
<evidence type="ECO:0000256" key="3">
    <source>
        <dbReference type="ARBA" id="ARBA00023163"/>
    </source>
</evidence>
<dbReference type="PANTHER" id="PTHR47840:SF1">
    <property type="entry name" value="ZN(II)2CYS6 TRANSCRIPTION FACTOR (EUROFUNG)"/>
    <property type="match status" value="1"/>
</dbReference>
<dbReference type="RefSeq" id="XP_033582477.1">
    <property type="nucleotide sequence ID" value="XM_033715127.1"/>
</dbReference>
<accession>A0A6A6Z4C8</accession>
<evidence type="ECO:0000313" key="7">
    <source>
        <dbReference type="EMBL" id="KAF2815513.1"/>
    </source>
</evidence>
<keyword evidence="1" id="KW-0479">Metal-binding</keyword>
<keyword evidence="3" id="KW-0804">Transcription</keyword>
<dbReference type="GO" id="GO:0006351">
    <property type="term" value="P:DNA-templated transcription"/>
    <property type="evidence" value="ECO:0007669"/>
    <property type="project" value="InterPro"/>
</dbReference>
<protein>
    <recommendedName>
        <fullName evidence="6">Zn(2)-C6 fungal-type domain-containing protein</fullName>
    </recommendedName>
</protein>
<dbReference type="PROSITE" id="PS50048">
    <property type="entry name" value="ZN2_CY6_FUNGAL_2"/>
    <property type="match status" value="1"/>
</dbReference>
<dbReference type="InterPro" id="IPR036864">
    <property type="entry name" value="Zn2-C6_fun-type_DNA-bd_sf"/>
</dbReference>
<evidence type="ECO:0000256" key="4">
    <source>
        <dbReference type="ARBA" id="ARBA00023242"/>
    </source>
</evidence>
<feature type="region of interest" description="Disordered" evidence="5">
    <location>
        <begin position="628"/>
        <end position="649"/>
    </location>
</feature>
<proteinExistence type="predicted"/>
<dbReference type="SMART" id="SM00066">
    <property type="entry name" value="GAL4"/>
    <property type="match status" value="1"/>
</dbReference>
<evidence type="ECO:0000313" key="8">
    <source>
        <dbReference type="Proteomes" id="UP000504636"/>
    </source>
</evidence>
<dbReference type="InterPro" id="IPR007219">
    <property type="entry name" value="XnlR_reg_dom"/>
</dbReference>
<evidence type="ECO:0000256" key="2">
    <source>
        <dbReference type="ARBA" id="ARBA00023015"/>
    </source>
</evidence>
<dbReference type="SMART" id="SM00906">
    <property type="entry name" value="Fungal_trans"/>
    <property type="match status" value="1"/>
</dbReference>
<reference evidence="7 9" key="1">
    <citation type="journal article" date="2020" name="Stud. Mycol.">
        <title>101 Dothideomycetes genomes: a test case for predicting lifestyles and emergence of pathogens.</title>
        <authorList>
            <person name="Haridas S."/>
            <person name="Albert R."/>
            <person name="Binder M."/>
            <person name="Bloem J."/>
            <person name="Labutti K."/>
            <person name="Salamov A."/>
            <person name="Andreopoulos B."/>
            <person name="Baker S."/>
            <person name="Barry K."/>
            <person name="Bills G."/>
            <person name="Bluhm B."/>
            <person name="Cannon C."/>
            <person name="Castanera R."/>
            <person name="Culley D."/>
            <person name="Daum C."/>
            <person name="Ezra D."/>
            <person name="Gonzalez J."/>
            <person name="Henrissat B."/>
            <person name="Kuo A."/>
            <person name="Liang C."/>
            <person name="Lipzen A."/>
            <person name="Lutzoni F."/>
            <person name="Magnuson J."/>
            <person name="Mondo S."/>
            <person name="Nolan M."/>
            <person name="Ohm R."/>
            <person name="Pangilinan J."/>
            <person name="Park H.-J."/>
            <person name="Ramirez L."/>
            <person name="Alfaro M."/>
            <person name="Sun H."/>
            <person name="Tritt A."/>
            <person name="Yoshinaga Y."/>
            <person name="Zwiers L.-H."/>
            <person name="Turgeon B."/>
            <person name="Goodwin S."/>
            <person name="Spatafora J."/>
            <person name="Crous P."/>
            <person name="Grigoriev I."/>
        </authorList>
    </citation>
    <scope>NUCLEOTIDE SEQUENCE</scope>
    <source>
        <strain evidence="7 9">CBS 304.34</strain>
    </source>
</reference>
<dbReference type="SUPFAM" id="SSF57701">
    <property type="entry name" value="Zn2/Cys6 DNA-binding domain"/>
    <property type="match status" value="1"/>
</dbReference>